<comment type="cofactor">
    <cofactor evidence="13">
        <name>Zn(2+)</name>
        <dbReference type="ChEBI" id="CHEBI:29105"/>
    </cofactor>
    <text evidence="13">Binds 2 Zn(2+) ions per subunit. One is catalytic and the other provides a structural contribution.</text>
</comment>
<proteinExistence type="inferred from homology"/>
<evidence type="ECO:0000256" key="7">
    <source>
        <dbReference type="ARBA" id="ARBA00022833"/>
    </source>
</evidence>
<evidence type="ECO:0000256" key="13">
    <source>
        <dbReference type="PIRSR" id="PIRSR001359-3"/>
    </source>
</evidence>
<feature type="binding site" evidence="13">
    <location>
        <position position="215"/>
    </location>
    <ligand>
        <name>Zn(2+)</name>
        <dbReference type="ChEBI" id="CHEBI:29105"/>
        <label>1</label>
        <note>catalytic</note>
    </ligand>
</feature>
<keyword evidence="9 14" id="KW-0456">Lyase</keyword>
<reference evidence="14 15" key="1">
    <citation type="submission" date="2008-10" db="EMBL/GenBank/DDBJ databases">
        <title>Draft genome sequence of Desulvovibrio piger (ATCC 29098).</title>
        <authorList>
            <person name="Sudarsanam P."/>
            <person name="Ley R."/>
            <person name="Guruge J."/>
            <person name="Turnbaugh P.J."/>
            <person name="Mahowald M."/>
            <person name="Liep D."/>
            <person name="Gordon J."/>
        </authorList>
    </citation>
    <scope>NUCLEOTIDE SEQUENCE [LARGE SCALE GENOMIC DNA]</scope>
    <source>
        <strain evidence="14 15">ATCC 29098</strain>
    </source>
</reference>
<gene>
    <name evidence="14" type="primary">fba</name>
    <name evidence="14" type="ORF">DESPIG_01784</name>
</gene>
<dbReference type="PANTHER" id="PTHR30304:SF0">
    <property type="entry name" value="D-TAGATOSE-1,6-BISPHOSPHATE ALDOLASE SUBUNIT GATY-RELATED"/>
    <property type="match status" value="1"/>
</dbReference>
<dbReference type="eggNOG" id="COG0191">
    <property type="taxonomic scope" value="Bacteria"/>
</dbReference>
<evidence type="ECO:0000256" key="3">
    <source>
        <dbReference type="ARBA" id="ARBA00004714"/>
    </source>
</evidence>
<evidence type="ECO:0000313" key="14">
    <source>
        <dbReference type="EMBL" id="EEB33316.1"/>
    </source>
</evidence>
<dbReference type="PIRSF" id="PIRSF001359">
    <property type="entry name" value="F_bP_aldolase_II"/>
    <property type="match status" value="1"/>
</dbReference>
<dbReference type="CDD" id="cd00947">
    <property type="entry name" value="TBP_aldolase_IIB"/>
    <property type="match status" value="1"/>
</dbReference>
<dbReference type="EC" id="4.1.2.13" evidence="5"/>
<dbReference type="NCBIfam" id="TIGR01859">
    <property type="entry name" value="fruc_bis_ald"/>
    <property type="match status" value="1"/>
</dbReference>
<dbReference type="InterPro" id="IPR050246">
    <property type="entry name" value="Class_II_FBP_aldolase"/>
</dbReference>
<dbReference type="EMBL" id="ABXU01000056">
    <property type="protein sequence ID" value="EEB33316.1"/>
    <property type="molecule type" value="Genomic_DNA"/>
</dbReference>
<comment type="pathway">
    <text evidence="3">Carbohydrate degradation; glycolysis; D-glyceraldehyde 3-phosphate and glycerone phosphate from D-glucose: step 4/4.</text>
</comment>
<dbReference type="GO" id="GO:0008270">
    <property type="term" value="F:zinc ion binding"/>
    <property type="evidence" value="ECO:0007669"/>
    <property type="project" value="InterPro"/>
</dbReference>
<protein>
    <recommendedName>
        <fullName evidence="5">fructose-bisphosphate aldolase</fullName>
        <ecNumber evidence="5">4.1.2.13</ecNumber>
    </recommendedName>
    <alternativeName>
        <fullName evidence="10">Fructose-1,6-bisphosphate aldolase</fullName>
    </alternativeName>
</protein>
<dbReference type="Pfam" id="PF01116">
    <property type="entry name" value="F_bP_aldolase"/>
    <property type="match status" value="1"/>
</dbReference>
<sequence>MQEESMPLIGPKEMFAAAYAGRYAVGAFNVNNMEIVQGIMQAASEEKSPVILQVSSGARSYAGQKYLMKLVEAALAEDPSVPVVVHLDHGSSFELCRDCIDGGFTSVMIDGSHLPYEENIALTKQVVEYAHPRGIWVEAELGKLAGVEEHVSNADHVYTDPDQAVDFVERTGCDSLAVAIGTSHGAYKFKGEAKLDFERLEEIGKRLPNYPLVLHGASSVPQEFVEACNKFGGQVGGARGVPEDMLRKAAGMGVCKINVDTDIRLAVTASIRQYLVEHPEAFDPRAYLKPARQAVKDMVAHKIRNVMGSSGKA</sequence>
<accession>B6WUM3</accession>
<dbReference type="PANTHER" id="PTHR30304">
    <property type="entry name" value="D-TAGATOSE-1,6-BISPHOSPHATE ALDOLASE"/>
    <property type="match status" value="1"/>
</dbReference>
<dbReference type="NCBIfam" id="TIGR00167">
    <property type="entry name" value="cbbA"/>
    <property type="match status" value="1"/>
</dbReference>
<dbReference type="InterPro" id="IPR011289">
    <property type="entry name" value="Fruc_bis_ald_class-2"/>
</dbReference>
<feature type="binding site" evidence="13">
    <location>
        <position position="89"/>
    </location>
    <ligand>
        <name>Zn(2+)</name>
        <dbReference type="ChEBI" id="CHEBI:29105"/>
        <label>1</label>
        <note>catalytic</note>
    </ligand>
</feature>
<dbReference type="Proteomes" id="UP000003676">
    <property type="component" value="Unassembled WGS sequence"/>
</dbReference>
<feature type="binding site" evidence="12">
    <location>
        <begin position="258"/>
        <end position="261"/>
    </location>
    <ligand>
        <name>dihydroxyacetone phosphate</name>
        <dbReference type="ChEBI" id="CHEBI:57642"/>
    </ligand>
</feature>
<reference evidence="14 15" key="2">
    <citation type="submission" date="2008-10" db="EMBL/GenBank/DDBJ databases">
        <authorList>
            <person name="Fulton L."/>
            <person name="Clifton S."/>
            <person name="Fulton B."/>
            <person name="Xu J."/>
            <person name="Minx P."/>
            <person name="Pepin K.H."/>
            <person name="Johnson M."/>
            <person name="Bhonagiri V."/>
            <person name="Nash W.E."/>
            <person name="Mardis E.R."/>
            <person name="Wilson R.K."/>
        </authorList>
    </citation>
    <scope>NUCLEOTIDE SEQUENCE [LARGE SCALE GENOMIC DNA]</scope>
    <source>
        <strain evidence="14 15">ATCC 29098</strain>
    </source>
</reference>
<dbReference type="GO" id="GO:0006096">
    <property type="term" value="P:glycolytic process"/>
    <property type="evidence" value="ECO:0007669"/>
    <property type="project" value="UniProtKB-KW"/>
</dbReference>
<organism evidence="14 15">
    <name type="scientific">Desulfovibrio piger ATCC 29098</name>
    <dbReference type="NCBI Taxonomy" id="411464"/>
    <lineage>
        <taxon>Bacteria</taxon>
        <taxon>Pseudomonadati</taxon>
        <taxon>Thermodesulfobacteriota</taxon>
        <taxon>Desulfovibrionia</taxon>
        <taxon>Desulfovibrionales</taxon>
        <taxon>Desulfovibrionaceae</taxon>
        <taxon>Desulfovibrio</taxon>
    </lineage>
</organism>
<evidence type="ECO:0000256" key="2">
    <source>
        <dbReference type="ARBA" id="ARBA00002181"/>
    </source>
</evidence>
<dbReference type="InterPro" id="IPR013785">
    <property type="entry name" value="Aldolase_TIM"/>
</dbReference>
<feature type="binding site" evidence="12">
    <location>
        <position position="185"/>
    </location>
    <ligand>
        <name>dihydroxyacetone phosphate</name>
        <dbReference type="ChEBI" id="CHEBI:57642"/>
    </ligand>
</feature>
<keyword evidence="7 13" id="KW-0862">Zinc</keyword>
<dbReference type="SUPFAM" id="SSF51569">
    <property type="entry name" value="Aldolase"/>
    <property type="match status" value="1"/>
</dbReference>
<dbReference type="InterPro" id="IPR000771">
    <property type="entry name" value="FBA_II"/>
</dbReference>
<dbReference type="STRING" id="901.DESPIGER_1839"/>
<evidence type="ECO:0000256" key="5">
    <source>
        <dbReference type="ARBA" id="ARBA00013068"/>
    </source>
</evidence>
<dbReference type="AlphaFoldDB" id="B6WUM3"/>
<evidence type="ECO:0000256" key="9">
    <source>
        <dbReference type="ARBA" id="ARBA00023239"/>
    </source>
</evidence>
<keyword evidence="8" id="KW-0324">Glycolysis</keyword>
<evidence type="ECO:0000256" key="12">
    <source>
        <dbReference type="PIRSR" id="PIRSR001359-2"/>
    </source>
</evidence>
<comment type="caution">
    <text evidence="14">The sequence shown here is derived from an EMBL/GenBank/DDBJ whole genome shotgun (WGS) entry which is preliminary data.</text>
</comment>
<evidence type="ECO:0000313" key="15">
    <source>
        <dbReference type="Proteomes" id="UP000003676"/>
    </source>
</evidence>
<feature type="active site" description="Proton donor" evidence="11">
    <location>
        <position position="88"/>
    </location>
</feature>
<dbReference type="GO" id="GO:0004332">
    <property type="term" value="F:fructose-bisphosphate aldolase activity"/>
    <property type="evidence" value="ECO:0007669"/>
    <property type="project" value="UniProtKB-EC"/>
</dbReference>
<feature type="binding site" evidence="12">
    <location>
        <begin position="216"/>
        <end position="218"/>
    </location>
    <ligand>
        <name>dihydroxyacetone phosphate</name>
        <dbReference type="ChEBI" id="CHEBI:57642"/>
    </ligand>
</feature>
<evidence type="ECO:0000256" key="11">
    <source>
        <dbReference type="PIRSR" id="PIRSR001359-1"/>
    </source>
</evidence>
<evidence type="ECO:0000256" key="6">
    <source>
        <dbReference type="ARBA" id="ARBA00022723"/>
    </source>
</evidence>
<keyword evidence="6 13" id="KW-0479">Metal-binding</keyword>
<dbReference type="HOGENOM" id="CLU_040088_0_0_7"/>
<evidence type="ECO:0000256" key="10">
    <source>
        <dbReference type="ARBA" id="ARBA00031804"/>
    </source>
</evidence>
<feature type="binding site" evidence="13">
    <location>
        <position position="140"/>
    </location>
    <ligand>
        <name>Zn(2+)</name>
        <dbReference type="ChEBI" id="CHEBI:29105"/>
        <label>2</label>
    </ligand>
</feature>
<comment type="similarity">
    <text evidence="4">Belongs to the class II fructose-bisphosphate aldolase family.</text>
</comment>
<comment type="function">
    <text evidence="2">Catalyzes the aldol condensation of dihydroxyacetone phosphate (DHAP or glycerone-phosphate) with glyceraldehyde 3-phosphate (G3P) to form fructose 1,6-bisphosphate (FBP) in gluconeogenesis and the reverse reaction in glycolysis.</text>
</comment>
<feature type="binding site" evidence="13">
    <location>
        <position position="110"/>
    </location>
    <ligand>
        <name>Zn(2+)</name>
        <dbReference type="ChEBI" id="CHEBI:29105"/>
        <label>2</label>
    </ligand>
</feature>
<comment type="catalytic activity">
    <reaction evidence="1">
        <text>beta-D-fructose 1,6-bisphosphate = D-glyceraldehyde 3-phosphate + dihydroxyacetone phosphate</text>
        <dbReference type="Rhea" id="RHEA:14729"/>
        <dbReference type="ChEBI" id="CHEBI:32966"/>
        <dbReference type="ChEBI" id="CHEBI:57642"/>
        <dbReference type="ChEBI" id="CHEBI:59776"/>
        <dbReference type="EC" id="4.1.2.13"/>
    </reaction>
</comment>
<dbReference type="Gene3D" id="3.20.20.70">
    <property type="entry name" value="Aldolase class I"/>
    <property type="match status" value="1"/>
</dbReference>
<evidence type="ECO:0000256" key="8">
    <source>
        <dbReference type="ARBA" id="ARBA00023152"/>
    </source>
</evidence>
<dbReference type="GO" id="GO:0030388">
    <property type="term" value="P:fructose 1,6-bisphosphate metabolic process"/>
    <property type="evidence" value="ECO:0007669"/>
    <property type="project" value="InterPro"/>
</dbReference>
<evidence type="ECO:0000256" key="4">
    <source>
        <dbReference type="ARBA" id="ARBA00005812"/>
    </source>
</evidence>
<name>B6WUM3_9BACT</name>
<dbReference type="FunFam" id="3.20.20.70:FF:000111">
    <property type="entry name" value="Fructose-1,6-bisphosphate aldolase"/>
    <property type="match status" value="1"/>
</dbReference>
<feature type="binding site" evidence="13">
    <location>
        <position position="184"/>
    </location>
    <ligand>
        <name>Zn(2+)</name>
        <dbReference type="ChEBI" id="CHEBI:29105"/>
        <label>1</label>
        <note>catalytic</note>
    </ligand>
</feature>
<evidence type="ECO:0000256" key="1">
    <source>
        <dbReference type="ARBA" id="ARBA00000441"/>
    </source>
</evidence>